<dbReference type="InterPro" id="IPR008271">
    <property type="entry name" value="Ser/Thr_kinase_AS"/>
</dbReference>
<dbReference type="PROSITE" id="PS00108">
    <property type="entry name" value="PROTEIN_KINASE_ST"/>
    <property type="match status" value="1"/>
</dbReference>
<evidence type="ECO:0000259" key="1">
    <source>
        <dbReference type="PROSITE" id="PS50011"/>
    </source>
</evidence>
<sequence length="236" mass="26054">MLEDEVCGSTHKENDISGSHRDSILFYFLMNSKLYLKILYRRCLMEVAGISGVVKFSGAKGSIIHRDVKSTNILLDEKMVAKVLDFGLSKMGMASTSKTHISTVVKVLWEVLCARPALMQKVEATQINLTELANSCHGDGTFDQIIDPNVKGKIEVECLNKFVDIAISCLHDKGIERPSMNDVVRGLELALQLHQKGIGSKGDNGFAYGNDNGDDEYSEQCIFVTIFSKINDTDGK</sequence>
<dbReference type="InterPro" id="IPR011009">
    <property type="entry name" value="Kinase-like_dom_sf"/>
</dbReference>
<dbReference type="InterPro" id="IPR000719">
    <property type="entry name" value="Prot_kinase_dom"/>
</dbReference>
<dbReference type="PANTHER" id="PTHR27003">
    <property type="entry name" value="OS07G0166700 PROTEIN"/>
    <property type="match status" value="1"/>
</dbReference>
<comment type="caution">
    <text evidence="2">The sequence shown here is derived from an EMBL/GenBank/DDBJ whole genome shotgun (WGS) entry which is preliminary data.</text>
</comment>
<dbReference type="InterPro" id="IPR045272">
    <property type="entry name" value="ANXUR1/2-like"/>
</dbReference>
<dbReference type="PROSITE" id="PS50011">
    <property type="entry name" value="PROTEIN_KINASE_DOM"/>
    <property type="match status" value="1"/>
</dbReference>
<protein>
    <recommendedName>
        <fullName evidence="1">Protein kinase domain-containing protein</fullName>
    </recommendedName>
</protein>
<dbReference type="GO" id="GO:0004714">
    <property type="term" value="F:transmembrane receptor protein tyrosine kinase activity"/>
    <property type="evidence" value="ECO:0007669"/>
    <property type="project" value="InterPro"/>
</dbReference>
<dbReference type="EMBL" id="RDQH01000337">
    <property type="protein sequence ID" value="RXH83539.1"/>
    <property type="molecule type" value="Genomic_DNA"/>
</dbReference>
<dbReference type="GO" id="GO:0005524">
    <property type="term" value="F:ATP binding"/>
    <property type="evidence" value="ECO:0007669"/>
    <property type="project" value="InterPro"/>
</dbReference>
<dbReference type="SUPFAM" id="SSF56112">
    <property type="entry name" value="Protein kinase-like (PK-like)"/>
    <property type="match status" value="1"/>
</dbReference>
<reference evidence="2 3" key="1">
    <citation type="submission" date="2018-10" db="EMBL/GenBank/DDBJ databases">
        <title>A high-quality apple genome assembly.</title>
        <authorList>
            <person name="Hu J."/>
        </authorList>
    </citation>
    <scope>NUCLEOTIDE SEQUENCE [LARGE SCALE GENOMIC DNA]</scope>
    <source>
        <strain evidence="3">cv. HFTH1</strain>
        <tissue evidence="2">Young leaf</tissue>
    </source>
</reference>
<evidence type="ECO:0000313" key="2">
    <source>
        <dbReference type="EMBL" id="RXH83539.1"/>
    </source>
</evidence>
<name>A0A498IK47_MALDO</name>
<proteinExistence type="predicted"/>
<dbReference type="AlphaFoldDB" id="A0A498IK47"/>
<dbReference type="Gene3D" id="1.10.510.10">
    <property type="entry name" value="Transferase(Phosphotransferase) domain 1"/>
    <property type="match status" value="2"/>
</dbReference>
<keyword evidence="3" id="KW-1185">Reference proteome</keyword>
<organism evidence="2 3">
    <name type="scientific">Malus domestica</name>
    <name type="common">Apple</name>
    <name type="synonym">Pyrus malus</name>
    <dbReference type="NCBI Taxonomy" id="3750"/>
    <lineage>
        <taxon>Eukaryota</taxon>
        <taxon>Viridiplantae</taxon>
        <taxon>Streptophyta</taxon>
        <taxon>Embryophyta</taxon>
        <taxon>Tracheophyta</taxon>
        <taxon>Spermatophyta</taxon>
        <taxon>Magnoliopsida</taxon>
        <taxon>eudicotyledons</taxon>
        <taxon>Gunneridae</taxon>
        <taxon>Pentapetalae</taxon>
        <taxon>rosids</taxon>
        <taxon>fabids</taxon>
        <taxon>Rosales</taxon>
        <taxon>Rosaceae</taxon>
        <taxon>Amygdaloideae</taxon>
        <taxon>Maleae</taxon>
        <taxon>Malus</taxon>
    </lineage>
</organism>
<dbReference type="Pfam" id="PF00069">
    <property type="entry name" value="Pkinase"/>
    <property type="match status" value="1"/>
</dbReference>
<dbReference type="GO" id="GO:0009506">
    <property type="term" value="C:plasmodesma"/>
    <property type="evidence" value="ECO:0007669"/>
    <property type="project" value="TreeGrafter"/>
</dbReference>
<dbReference type="GO" id="GO:0005886">
    <property type="term" value="C:plasma membrane"/>
    <property type="evidence" value="ECO:0007669"/>
    <property type="project" value="TreeGrafter"/>
</dbReference>
<feature type="domain" description="Protein kinase" evidence="1">
    <location>
        <begin position="1"/>
        <end position="191"/>
    </location>
</feature>
<gene>
    <name evidence="2" type="ORF">DVH24_005792</name>
</gene>
<evidence type="ECO:0000313" key="3">
    <source>
        <dbReference type="Proteomes" id="UP000290289"/>
    </source>
</evidence>
<dbReference type="Proteomes" id="UP000290289">
    <property type="component" value="Chromosome 11"/>
</dbReference>
<dbReference type="PANTHER" id="PTHR27003:SF434">
    <property type="entry name" value="RECEPTOR-LIKE PROTEIN KINASE FERONIA"/>
    <property type="match status" value="1"/>
</dbReference>
<accession>A0A498IK47</accession>